<dbReference type="Pfam" id="PF02600">
    <property type="entry name" value="DsbB"/>
    <property type="match status" value="1"/>
</dbReference>
<accession>A0A512JLT2</accession>
<dbReference type="RefSeq" id="WP_147047138.1">
    <property type="nucleotide sequence ID" value="NZ_BJZV01000014.1"/>
</dbReference>
<dbReference type="InterPro" id="IPR024199">
    <property type="entry name" value="Uncharacterised_DsbB"/>
</dbReference>
<evidence type="ECO:0008006" key="8">
    <source>
        <dbReference type="Google" id="ProtNLM"/>
    </source>
</evidence>
<dbReference type="PIRSF" id="PIRSF033913">
    <property type="entry name" value="S-S_format_DsbB"/>
    <property type="match status" value="1"/>
</dbReference>
<evidence type="ECO:0000256" key="5">
    <source>
        <dbReference type="SAM" id="Phobius"/>
    </source>
</evidence>
<feature type="transmembrane region" description="Helical" evidence="5">
    <location>
        <begin position="139"/>
        <end position="159"/>
    </location>
</feature>
<evidence type="ECO:0000256" key="4">
    <source>
        <dbReference type="ARBA" id="ARBA00023136"/>
    </source>
</evidence>
<evidence type="ECO:0000313" key="6">
    <source>
        <dbReference type="EMBL" id="GEP10872.1"/>
    </source>
</evidence>
<feature type="transmembrane region" description="Helical" evidence="5">
    <location>
        <begin position="47"/>
        <end position="62"/>
    </location>
</feature>
<comment type="subcellular location">
    <subcellularLocation>
        <location evidence="1">Membrane</location>
        <topology evidence="1">Multi-pass membrane protein</topology>
    </subcellularLocation>
</comment>
<sequence length="172" mass="17922">MRLGLPFRTQTVALLLLAGAALTVGGALFFEHVLGYVPCKLCLTERVPYYLTLPLAGLAALLPGRVSRLILGLIALVMLYGAGLGAYHAGAEWGFWPGPSDCGGGSAAAANVEDFLKDLAVKQTVDCTKAAWTFLGISLAGWNALIAAALGIFAGLAALSRQPTTRPHPFGR</sequence>
<name>A0A512JLT2_9HYPH</name>
<dbReference type="InterPro" id="IPR023380">
    <property type="entry name" value="DsbB-like_sf"/>
</dbReference>
<dbReference type="GO" id="GO:0016020">
    <property type="term" value="C:membrane"/>
    <property type="evidence" value="ECO:0007669"/>
    <property type="project" value="UniProtKB-SubCell"/>
</dbReference>
<keyword evidence="7" id="KW-1185">Reference proteome</keyword>
<evidence type="ECO:0000256" key="1">
    <source>
        <dbReference type="ARBA" id="ARBA00004141"/>
    </source>
</evidence>
<dbReference type="InterPro" id="IPR003752">
    <property type="entry name" value="DiS_bond_form_DsbB/BdbC"/>
</dbReference>
<feature type="transmembrane region" description="Helical" evidence="5">
    <location>
        <begin position="12"/>
        <end position="35"/>
    </location>
</feature>
<dbReference type="GO" id="GO:0015035">
    <property type="term" value="F:protein-disulfide reductase activity"/>
    <property type="evidence" value="ECO:0007669"/>
    <property type="project" value="InterPro"/>
</dbReference>
<evidence type="ECO:0000256" key="2">
    <source>
        <dbReference type="ARBA" id="ARBA00022692"/>
    </source>
</evidence>
<feature type="transmembrane region" description="Helical" evidence="5">
    <location>
        <begin position="69"/>
        <end position="89"/>
    </location>
</feature>
<evidence type="ECO:0000313" key="7">
    <source>
        <dbReference type="Proteomes" id="UP000321750"/>
    </source>
</evidence>
<dbReference type="GO" id="GO:0006457">
    <property type="term" value="P:protein folding"/>
    <property type="evidence" value="ECO:0007669"/>
    <property type="project" value="InterPro"/>
</dbReference>
<dbReference type="AlphaFoldDB" id="A0A512JLT2"/>
<dbReference type="Proteomes" id="UP000321750">
    <property type="component" value="Unassembled WGS sequence"/>
</dbReference>
<keyword evidence="4 5" id="KW-0472">Membrane</keyword>
<keyword evidence="3 5" id="KW-1133">Transmembrane helix</keyword>
<gene>
    <name evidence="6" type="ORF">MGN01_27170</name>
</gene>
<dbReference type="EMBL" id="BJZV01000014">
    <property type="protein sequence ID" value="GEP10872.1"/>
    <property type="molecule type" value="Genomic_DNA"/>
</dbReference>
<reference evidence="6 7" key="1">
    <citation type="submission" date="2019-07" db="EMBL/GenBank/DDBJ databases">
        <title>Whole genome shotgun sequence of Methylobacterium gnaphalii NBRC 107716.</title>
        <authorList>
            <person name="Hosoyama A."/>
            <person name="Uohara A."/>
            <person name="Ohji S."/>
            <person name="Ichikawa N."/>
        </authorList>
    </citation>
    <scope>NUCLEOTIDE SEQUENCE [LARGE SCALE GENOMIC DNA]</scope>
    <source>
        <strain evidence="6 7">NBRC 107716</strain>
    </source>
</reference>
<dbReference type="OrthoDB" id="9808637at2"/>
<evidence type="ECO:0000256" key="3">
    <source>
        <dbReference type="ARBA" id="ARBA00022989"/>
    </source>
</evidence>
<dbReference type="Gene3D" id="1.20.1550.10">
    <property type="entry name" value="DsbB-like"/>
    <property type="match status" value="1"/>
</dbReference>
<keyword evidence="2 5" id="KW-0812">Transmembrane</keyword>
<organism evidence="6 7">
    <name type="scientific">Methylobacterium gnaphalii</name>
    <dbReference type="NCBI Taxonomy" id="1010610"/>
    <lineage>
        <taxon>Bacteria</taxon>
        <taxon>Pseudomonadati</taxon>
        <taxon>Pseudomonadota</taxon>
        <taxon>Alphaproteobacteria</taxon>
        <taxon>Hyphomicrobiales</taxon>
        <taxon>Methylobacteriaceae</taxon>
        <taxon>Methylobacterium</taxon>
    </lineage>
</organism>
<protein>
    <recommendedName>
        <fullName evidence="8">Disulfide bond formation protein B</fullName>
    </recommendedName>
</protein>
<proteinExistence type="predicted"/>
<comment type="caution">
    <text evidence="6">The sequence shown here is derived from an EMBL/GenBank/DDBJ whole genome shotgun (WGS) entry which is preliminary data.</text>
</comment>
<dbReference type="SUPFAM" id="SSF158442">
    <property type="entry name" value="DsbB-like"/>
    <property type="match status" value="1"/>
</dbReference>